<feature type="region of interest" description="Disordered" evidence="1">
    <location>
        <begin position="1"/>
        <end position="39"/>
    </location>
</feature>
<sequence length="480" mass="53546">MADTPRPVRWKVSATPAASRRVLAPSNPATTPPSTPQPDLFAAARQKLGTSEFYSDLSFGTIRTPETFGYRSPDKRKRPRPETDENTPLASSSSTYLADSAGSASVTTTNEPVAADADANSDLRFAAAARKKQAKKRGPRKDRAPVPDAPAAAGSGIYLGDKKAPKHIQDTRTATQKFVSARFRSITGIGSRDPWRHPTIERVNDITGEIYLTPNFEGLIFDEHNQRLIGLVARKVMNDLADEDLRPAELTSSQATWDYIVIEELAQHSFSNVRPQWRKQHNPDLAAKAELQKQFNRRRQRRVLKNDQKASVAKAFAHKFDIPVPFVTRILNETHESDEESGPEAGSGESFETWKVRMAVLAGISVASPSALSNIQFVEVLEPEWRSNDLSDLGRAMHQLWFDSLSAREQNCIKYVRVRGSGRTSRRIPDVAPWNLGISVPWLDTNRLLDENQETLHDWNTYGNPPGFNDVDFTLFSNDS</sequence>
<proteinExistence type="predicted"/>
<evidence type="ECO:0000313" key="3">
    <source>
        <dbReference type="Proteomes" id="UP001362999"/>
    </source>
</evidence>
<comment type="caution">
    <text evidence="2">The sequence shown here is derived from an EMBL/GenBank/DDBJ whole genome shotgun (WGS) entry which is preliminary data.</text>
</comment>
<protein>
    <submittedName>
        <fullName evidence="2">Uncharacterized protein</fullName>
    </submittedName>
</protein>
<dbReference type="EMBL" id="JAWWNJ010000027">
    <property type="protein sequence ID" value="KAK7029129.1"/>
    <property type="molecule type" value="Genomic_DNA"/>
</dbReference>
<keyword evidence="3" id="KW-1185">Reference proteome</keyword>
<name>A0AAW0BRE9_9AGAR</name>
<feature type="compositionally biased region" description="Polar residues" evidence="1">
    <location>
        <begin position="86"/>
        <end position="111"/>
    </location>
</feature>
<dbReference type="Proteomes" id="UP001362999">
    <property type="component" value="Unassembled WGS sequence"/>
</dbReference>
<feature type="region of interest" description="Disordered" evidence="1">
    <location>
        <begin position="63"/>
        <end position="159"/>
    </location>
</feature>
<evidence type="ECO:0000313" key="2">
    <source>
        <dbReference type="EMBL" id="KAK7029129.1"/>
    </source>
</evidence>
<feature type="compositionally biased region" description="Basic residues" evidence="1">
    <location>
        <begin position="129"/>
        <end position="140"/>
    </location>
</feature>
<gene>
    <name evidence="2" type="ORF">R3P38DRAFT_3516094</name>
</gene>
<reference evidence="2 3" key="1">
    <citation type="journal article" date="2024" name="J Genomics">
        <title>Draft genome sequencing and assembly of Favolaschia claudopus CIRM-BRFM 2984 isolated from oak limbs.</title>
        <authorList>
            <person name="Navarro D."/>
            <person name="Drula E."/>
            <person name="Chaduli D."/>
            <person name="Cazenave R."/>
            <person name="Ahrendt S."/>
            <person name="Wang J."/>
            <person name="Lipzen A."/>
            <person name="Daum C."/>
            <person name="Barry K."/>
            <person name="Grigoriev I.V."/>
            <person name="Favel A."/>
            <person name="Rosso M.N."/>
            <person name="Martin F."/>
        </authorList>
    </citation>
    <scope>NUCLEOTIDE SEQUENCE [LARGE SCALE GENOMIC DNA]</scope>
    <source>
        <strain evidence="2 3">CIRM-BRFM 2984</strain>
    </source>
</reference>
<evidence type="ECO:0000256" key="1">
    <source>
        <dbReference type="SAM" id="MobiDB-lite"/>
    </source>
</evidence>
<accession>A0AAW0BRE9</accession>
<dbReference type="AlphaFoldDB" id="A0AAW0BRE9"/>
<organism evidence="2 3">
    <name type="scientific">Favolaschia claudopus</name>
    <dbReference type="NCBI Taxonomy" id="2862362"/>
    <lineage>
        <taxon>Eukaryota</taxon>
        <taxon>Fungi</taxon>
        <taxon>Dikarya</taxon>
        <taxon>Basidiomycota</taxon>
        <taxon>Agaricomycotina</taxon>
        <taxon>Agaricomycetes</taxon>
        <taxon>Agaricomycetidae</taxon>
        <taxon>Agaricales</taxon>
        <taxon>Marasmiineae</taxon>
        <taxon>Mycenaceae</taxon>
        <taxon>Favolaschia</taxon>
    </lineage>
</organism>